<protein>
    <submittedName>
        <fullName evidence="5">AraC-like DNA-binding protein</fullName>
    </submittedName>
</protein>
<name>A0ABU1JZ06_9PROT</name>
<dbReference type="Proteomes" id="UP001262410">
    <property type="component" value="Unassembled WGS sequence"/>
</dbReference>
<dbReference type="RefSeq" id="WP_309801174.1">
    <property type="nucleotide sequence ID" value="NZ_JAVDPW010000014.1"/>
</dbReference>
<keyword evidence="6" id="KW-1185">Reference proteome</keyword>
<dbReference type="InterPro" id="IPR009594">
    <property type="entry name" value="Tscrpt_reg_HTH_AraC_N"/>
</dbReference>
<comment type="caution">
    <text evidence="5">The sequence shown here is derived from an EMBL/GenBank/DDBJ whole genome shotgun (WGS) entry which is preliminary data.</text>
</comment>
<evidence type="ECO:0000313" key="5">
    <source>
        <dbReference type="EMBL" id="MDR6293857.1"/>
    </source>
</evidence>
<dbReference type="Gene3D" id="1.10.10.60">
    <property type="entry name" value="Homeodomain-like"/>
    <property type="match status" value="1"/>
</dbReference>
<keyword evidence="1" id="KW-0805">Transcription regulation</keyword>
<accession>A0ABU1JZ06</accession>
<dbReference type="PANTHER" id="PTHR43436:SF1">
    <property type="entry name" value="TRANSCRIPTIONAL REGULATORY PROTEIN"/>
    <property type="match status" value="1"/>
</dbReference>
<evidence type="ECO:0000256" key="2">
    <source>
        <dbReference type="ARBA" id="ARBA00023125"/>
    </source>
</evidence>
<dbReference type="PROSITE" id="PS01124">
    <property type="entry name" value="HTH_ARAC_FAMILY_2"/>
    <property type="match status" value="1"/>
</dbReference>
<dbReference type="PANTHER" id="PTHR43436">
    <property type="entry name" value="ARAC-FAMILY TRANSCRIPTIONAL REGULATOR"/>
    <property type="match status" value="1"/>
</dbReference>
<dbReference type="InterPro" id="IPR018060">
    <property type="entry name" value="HTH_AraC"/>
</dbReference>
<dbReference type="SMART" id="SM00342">
    <property type="entry name" value="HTH_ARAC"/>
    <property type="match status" value="1"/>
</dbReference>
<dbReference type="Pfam" id="PF12833">
    <property type="entry name" value="HTH_18"/>
    <property type="match status" value="1"/>
</dbReference>
<evidence type="ECO:0000256" key="3">
    <source>
        <dbReference type="ARBA" id="ARBA00023163"/>
    </source>
</evidence>
<dbReference type="PROSITE" id="PS00041">
    <property type="entry name" value="HTH_ARAC_FAMILY_1"/>
    <property type="match status" value="1"/>
</dbReference>
<dbReference type="Pfam" id="PF06719">
    <property type="entry name" value="AraC_N"/>
    <property type="match status" value="1"/>
</dbReference>
<dbReference type="InterPro" id="IPR018062">
    <property type="entry name" value="HTH_AraC-typ_CS"/>
</dbReference>
<keyword evidence="2" id="KW-0238">DNA-binding</keyword>
<dbReference type="InterPro" id="IPR009057">
    <property type="entry name" value="Homeodomain-like_sf"/>
</dbReference>
<evidence type="ECO:0000259" key="4">
    <source>
        <dbReference type="PROSITE" id="PS01124"/>
    </source>
</evidence>
<feature type="domain" description="HTH araC/xylS-type" evidence="4">
    <location>
        <begin position="189"/>
        <end position="287"/>
    </location>
</feature>
<evidence type="ECO:0000313" key="6">
    <source>
        <dbReference type="Proteomes" id="UP001262410"/>
    </source>
</evidence>
<organism evidence="5 6">
    <name type="scientific">Inquilinus ginsengisoli</name>
    <dbReference type="NCBI Taxonomy" id="363840"/>
    <lineage>
        <taxon>Bacteria</taxon>
        <taxon>Pseudomonadati</taxon>
        <taxon>Pseudomonadota</taxon>
        <taxon>Alphaproteobacteria</taxon>
        <taxon>Rhodospirillales</taxon>
        <taxon>Rhodospirillaceae</taxon>
        <taxon>Inquilinus</taxon>
    </lineage>
</organism>
<reference evidence="5 6" key="1">
    <citation type="submission" date="2023-07" db="EMBL/GenBank/DDBJ databases">
        <title>Sorghum-associated microbial communities from plants grown in Nebraska, USA.</title>
        <authorList>
            <person name="Schachtman D."/>
        </authorList>
    </citation>
    <scope>NUCLEOTIDE SEQUENCE [LARGE SCALE GENOMIC DNA]</scope>
    <source>
        <strain evidence="5 6">584</strain>
    </source>
</reference>
<evidence type="ECO:0000256" key="1">
    <source>
        <dbReference type="ARBA" id="ARBA00023015"/>
    </source>
</evidence>
<dbReference type="SUPFAM" id="SSF46689">
    <property type="entry name" value="Homeodomain-like"/>
    <property type="match status" value="2"/>
</dbReference>
<keyword evidence="3" id="KW-0804">Transcription</keyword>
<dbReference type="EMBL" id="JAVDPW010000014">
    <property type="protein sequence ID" value="MDR6293857.1"/>
    <property type="molecule type" value="Genomic_DNA"/>
</dbReference>
<proteinExistence type="predicted"/>
<sequence>MEPLAELRSLITRHAVPGSMATPLPGVRVMASPVTTEPVLHVSEPAFGVIVQGAKRTVLGGRVFEYGAGQHMVVSLDLPLTGHVTRASAEEPFLAFGMALHPATIAALLLEMDGDDRFAAESPAMAVSHAPPELLEACVRLLRLLDRPQDAAMLRPMIEREILWRLLTGGHGAMLRQIGLADSRLSQVGRTIRWIRTHYAEIFRIEDLARVAGMSTTSLHRHFRGVTTMSPLQFQKQIRLQEARARLLAAAEDVASVGFSVGYDSPSQFSREYRRLFGAPPGRDAARLRQIPALERSVT</sequence>
<gene>
    <name evidence="5" type="ORF">E9232_006410</name>
</gene>